<dbReference type="PANTHER" id="PTHR48081:SF8">
    <property type="entry name" value="ALPHA_BETA HYDROLASE FOLD-3 DOMAIN-CONTAINING PROTEIN-RELATED"/>
    <property type="match status" value="1"/>
</dbReference>
<dbReference type="SUPFAM" id="SSF53474">
    <property type="entry name" value="alpha/beta-Hydrolases"/>
    <property type="match status" value="1"/>
</dbReference>
<dbReference type="GO" id="GO:0106435">
    <property type="term" value="F:carboxylesterase activity"/>
    <property type="evidence" value="ECO:0007669"/>
    <property type="project" value="UniProtKB-EC"/>
</dbReference>
<keyword evidence="4" id="KW-1185">Reference proteome</keyword>
<dbReference type="RefSeq" id="WP_175110781.1">
    <property type="nucleotide sequence ID" value="NZ_CADIKF010000012.1"/>
</dbReference>
<gene>
    <name evidence="3" type="primary">nlhH_2</name>
    <name evidence="3" type="ORF">LMG29739_02045</name>
</gene>
<sequence>MRKDDWDCGDEACNLPDDILASAQALIDPEIRQWLEAVDPPDHVNLTVEQARAPDLHVEERNVPYGPDGASMRIVLVRPVAVGRLPIFYYVHGGGYMYGTPETALRASCEFARHCGCVVALPTYRLAPQTRFPGAVEDLERALGWVLDSHAELNIDPTRLAVGGVSAGGGHAAALVLRLRDRGPSIGFQLLSMPMLDDRTGASRDPGAIFGQNIWRREQNRTAWEALLGCRPGGEMVDPDSVPARVASVKGLPPTFVGVGQLDLFARENVEFAMRLMVAGIPTELCVMSGAVHGFDSFVPDAVVSIAYARTQQRALSAAFERMK</sequence>
<protein>
    <submittedName>
        <fullName evidence="3">Carboxylesterase NlhH</fullName>
        <ecNumber evidence="3">3.1.1.1</ecNumber>
    </submittedName>
</protein>
<organism evidence="3 4">
    <name type="scientific">Paraburkholderia solisilvae</name>
    <dbReference type="NCBI Taxonomy" id="624376"/>
    <lineage>
        <taxon>Bacteria</taxon>
        <taxon>Pseudomonadati</taxon>
        <taxon>Pseudomonadota</taxon>
        <taxon>Betaproteobacteria</taxon>
        <taxon>Burkholderiales</taxon>
        <taxon>Burkholderiaceae</taxon>
        <taxon>Paraburkholderia</taxon>
    </lineage>
</organism>
<dbReference type="PANTHER" id="PTHR48081">
    <property type="entry name" value="AB HYDROLASE SUPERFAMILY PROTEIN C4A8.06C"/>
    <property type="match status" value="1"/>
</dbReference>
<keyword evidence="1 3" id="KW-0378">Hydrolase</keyword>
<dbReference type="EC" id="3.1.1.1" evidence="3"/>
<dbReference type="InterPro" id="IPR050300">
    <property type="entry name" value="GDXG_lipolytic_enzyme"/>
</dbReference>
<dbReference type="Gene3D" id="3.40.50.1820">
    <property type="entry name" value="alpha/beta hydrolase"/>
    <property type="match status" value="1"/>
</dbReference>
<evidence type="ECO:0000256" key="1">
    <source>
        <dbReference type="ARBA" id="ARBA00022801"/>
    </source>
</evidence>
<dbReference type="InterPro" id="IPR013094">
    <property type="entry name" value="AB_hydrolase_3"/>
</dbReference>
<feature type="domain" description="Alpha/beta hydrolase fold-3" evidence="2">
    <location>
        <begin position="89"/>
        <end position="295"/>
    </location>
</feature>
<dbReference type="InterPro" id="IPR029058">
    <property type="entry name" value="AB_hydrolase_fold"/>
</dbReference>
<evidence type="ECO:0000259" key="2">
    <source>
        <dbReference type="Pfam" id="PF07859"/>
    </source>
</evidence>
<reference evidence="3 4" key="1">
    <citation type="submission" date="2020-04" db="EMBL/GenBank/DDBJ databases">
        <authorList>
            <person name="De Canck E."/>
        </authorList>
    </citation>
    <scope>NUCLEOTIDE SEQUENCE [LARGE SCALE GENOMIC DNA]</scope>
    <source>
        <strain evidence="3 4">LMG 29739</strain>
    </source>
</reference>
<dbReference type="Proteomes" id="UP000494329">
    <property type="component" value="Unassembled WGS sequence"/>
</dbReference>
<proteinExistence type="predicted"/>
<name>A0A6J5DMU9_9BURK</name>
<evidence type="ECO:0000313" key="3">
    <source>
        <dbReference type="EMBL" id="CAB3754847.1"/>
    </source>
</evidence>
<dbReference type="Pfam" id="PF07859">
    <property type="entry name" value="Abhydrolase_3"/>
    <property type="match status" value="1"/>
</dbReference>
<evidence type="ECO:0000313" key="4">
    <source>
        <dbReference type="Proteomes" id="UP000494329"/>
    </source>
</evidence>
<dbReference type="AlphaFoldDB" id="A0A6J5DMU9"/>
<accession>A0A6J5DMU9</accession>
<dbReference type="EMBL" id="CADIKF010000012">
    <property type="protein sequence ID" value="CAB3754847.1"/>
    <property type="molecule type" value="Genomic_DNA"/>
</dbReference>